<evidence type="ECO:0000313" key="2">
    <source>
        <dbReference type="EMBL" id="KIJ63501.1"/>
    </source>
</evidence>
<name>A0A0C9WE03_9AGAM</name>
<keyword evidence="3" id="KW-1185">Reference proteome</keyword>
<dbReference type="Pfam" id="PF12697">
    <property type="entry name" value="Abhydrolase_6"/>
    <property type="match status" value="1"/>
</dbReference>
<protein>
    <recommendedName>
        <fullName evidence="1">AB hydrolase-1 domain-containing protein</fullName>
    </recommendedName>
</protein>
<dbReference type="Gene3D" id="3.40.50.1820">
    <property type="entry name" value="alpha/beta hydrolase"/>
    <property type="match status" value="1"/>
</dbReference>
<dbReference type="OrthoDB" id="94039at2759"/>
<dbReference type="InterPro" id="IPR000073">
    <property type="entry name" value="AB_hydrolase_1"/>
</dbReference>
<dbReference type="InterPro" id="IPR029058">
    <property type="entry name" value="AB_hydrolase_fold"/>
</dbReference>
<sequence length="357" mass="39278">MLPSPTPERHVLNLKLPTTLGKDTVTLQCSALRYPVSNRGLTLLFTHGITGHKEEYHPVITRLLRLRDSANYDIRELWSIDFPNHGETATLNRAILEERKARGVQEGFDGTCTPADYAAYLSAFLSSPPLRGHSVVGIAHSGSCTAWVHALTKLANPTIAHKHPHALVLLEPTLMFPSLSPTDPRSIHGAANVRGALAKRDRWSSRADVKRWLVGSGKGVWAKWDKRALDLFVEYAFEDVTSPASEGTYTTPTLRKDEESPLYTCLAHTIDPPQLASVCTLLNEDGKRGVHVIWAEVEEFISKTAKAEILDAAEHRISTQRTIKGAGHLVPQEKPDELADGLHDVLGVIGKNLRAAL</sequence>
<dbReference type="EMBL" id="KN839850">
    <property type="protein sequence ID" value="KIJ63501.1"/>
    <property type="molecule type" value="Genomic_DNA"/>
</dbReference>
<accession>A0A0C9WE03</accession>
<dbReference type="HOGENOM" id="CLU_032490_2_0_1"/>
<proteinExistence type="predicted"/>
<dbReference type="Proteomes" id="UP000053820">
    <property type="component" value="Unassembled WGS sequence"/>
</dbReference>
<dbReference type="SUPFAM" id="SSF53474">
    <property type="entry name" value="alpha/beta-Hydrolases"/>
    <property type="match status" value="1"/>
</dbReference>
<reference evidence="2 3" key="1">
    <citation type="submission" date="2014-04" db="EMBL/GenBank/DDBJ databases">
        <title>Evolutionary Origins and Diversification of the Mycorrhizal Mutualists.</title>
        <authorList>
            <consortium name="DOE Joint Genome Institute"/>
            <consortium name="Mycorrhizal Genomics Consortium"/>
            <person name="Kohler A."/>
            <person name="Kuo A."/>
            <person name="Nagy L.G."/>
            <person name="Floudas D."/>
            <person name="Copeland A."/>
            <person name="Barry K.W."/>
            <person name="Cichocki N."/>
            <person name="Veneault-Fourrey C."/>
            <person name="LaButti K."/>
            <person name="Lindquist E.A."/>
            <person name="Lipzen A."/>
            <person name="Lundell T."/>
            <person name="Morin E."/>
            <person name="Murat C."/>
            <person name="Riley R."/>
            <person name="Ohm R."/>
            <person name="Sun H."/>
            <person name="Tunlid A."/>
            <person name="Henrissat B."/>
            <person name="Grigoriev I.V."/>
            <person name="Hibbett D.S."/>
            <person name="Martin F."/>
        </authorList>
    </citation>
    <scope>NUCLEOTIDE SEQUENCE [LARGE SCALE GENOMIC DNA]</scope>
    <source>
        <strain evidence="2 3">MD-312</strain>
    </source>
</reference>
<feature type="domain" description="AB hydrolase-1" evidence="1">
    <location>
        <begin position="43"/>
        <end position="340"/>
    </location>
</feature>
<evidence type="ECO:0000313" key="3">
    <source>
        <dbReference type="Proteomes" id="UP000053820"/>
    </source>
</evidence>
<evidence type="ECO:0000259" key="1">
    <source>
        <dbReference type="Pfam" id="PF12697"/>
    </source>
</evidence>
<gene>
    <name evidence="2" type="ORF">HYDPIDRAFT_112921</name>
</gene>
<organism evidence="2 3">
    <name type="scientific">Hydnomerulius pinastri MD-312</name>
    <dbReference type="NCBI Taxonomy" id="994086"/>
    <lineage>
        <taxon>Eukaryota</taxon>
        <taxon>Fungi</taxon>
        <taxon>Dikarya</taxon>
        <taxon>Basidiomycota</taxon>
        <taxon>Agaricomycotina</taxon>
        <taxon>Agaricomycetes</taxon>
        <taxon>Agaricomycetidae</taxon>
        <taxon>Boletales</taxon>
        <taxon>Boletales incertae sedis</taxon>
        <taxon>Leucogyrophana</taxon>
    </lineage>
</organism>
<dbReference type="AlphaFoldDB" id="A0A0C9WE03"/>